<dbReference type="InterPro" id="IPR036397">
    <property type="entry name" value="RNaseH_sf"/>
</dbReference>
<dbReference type="AlphaFoldDB" id="A0A9X2I0D6"/>
<dbReference type="RefSeq" id="WP_254290182.1">
    <property type="nucleotide sequence ID" value="NZ_JAMLDY010000021.1"/>
</dbReference>
<keyword evidence="2" id="KW-1185">Reference proteome</keyword>
<evidence type="ECO:0000313" key="1">
    <source>
        <dbReference type="EMBL" id="MCP3736190.1"/>
    </source>
</evidence>
<dbReference type="Gene3D" id="3.30.420.10">
    <property type="entry name" value="Ribonuclease H-like superfamily/Ribonuclease H"/>
    <property type="match status" value="1"/>
</dbReference>
<dbReference type="GO" id="GO:0003676">
    <property type="term" value="F:nucleic acid binding"/>
    <property type="evidence" value="ECO:0007669"/>
    <property type="project" value="InterPro"/>
</dbReference>
<dbReference type="EMBL" id="JAMLDY010000021">
    <property type="protein sequence ID" value="MCP3736190.1"/>
    <property type="molecule type" value="Genomic_DNA"/>
</dbReference>
<evidence type="ECO:0000313" key="2">
    <source>
        <dbReference type="Proteomes" id="UP001139486"/>
    </source>
</evidence>
<comment type="caution">
    <text evidence="1">The sequence shown here is derived from an EMBL/GenBank/DDBJ whole genome shotgun (WGS) entry which is preliminary data.</text>
</comment>
<reference evidence="1" key="1">
    <citation type="submission" date="2022-05" db="EMBL/GenBank/DDBJ databases">
        <title>Sphingomonas sp. strain RP10 Genome sequencing and assembly.</title>
        <authorList>
            <person name="Kim I."/>
        </authorList>
    </citation>
    <scope>NUCLEOTIDE SEQUENCE</scope>
    <source>
        <strain evidence="1">RP10</strain>
    </source>
</reference>
<name>A0A9X2I0D6_9SPHN</name>
<sequence>MTRINALSPRQVVMTREGAKAAADQYRPVRGRLEANYAIELVQSDHTLVDMIVVDDECRQPIGRPWLTLMIDVASRTVPGFHLTMLDLSAVSVGMAMRHAVLPNEPWLIERGMAASWTNEGVIDVTDVTPAIRAFEQDMSSHALRRTSRLGRSYRARAFAKAGGAAPSTAENRVESQPVATIPDIPRYCPSGIYTLRHRHGFRFAQ</sequence>
<accession>A0A9X2I0D6</accession>
<gene>
    <name evidence="1" type="ORF">M9979_15075</name>
</gene>
<protein>
    <submittedName>
        <fullName evidence="1">Uncharacterized protein</fullName>
    </submittedName>
</protein>
<organism evidence="1 2">
    <name type="scientific">Sphingomonas liriopis</name>
    <dbReference type="NCBI Taxonomy" id="2949094"/>
    <lineage>
        <taxon>Bacteria</taxon>
        <taxon>Pseudomonadati</taxon>
        <taxon>Pseudomonadota</taxon>
        <taxon>Alphaproteobacteria</taxon>
        <taxon>Sphingomonadales</taxon>
        <taxon>Sphingomonadaceae</taxon>
        <taxon>Sphingomonas</taxon>
    </lineage>
</organism>
<dbReference type="InterPro" id="IPR012337">
    <property type="entry name" value="RNaseH-like_sf"/>
</dbReference>
<dbReference type="Proteomes" id="UP001139486">
    <property type="component" value="Unassembled WGS sequence"/>
</dbReference>
<dbReference type="SUPFAM" id="SSF53098">
    <property type="entry name" value="Ribonuclease H-like"/>
    <property type="match status" value="1"/>
</dbReference>
<proteinExistence type="predicted"/>